<dbReference type="SUPFAM" id="SSF48726">
    <property type="entry name" value="Immunoglobulin"/>
    <property type="match status" value="1"/>
</dbReference>
<keyword evidence="1" id="KW-0812">Transmembrane</keyword>
<name>A0A2B4SME9_STYPI</name>
<organism evidence="5 6">
    <name type="scientific">Stylophora pistillata</name>
    <name type="common">Smooth cauliflower coral</name>
    <dbReference type="NCBI Taxonomy" id="50429"/>
    <lineage>
        <taxon>Eukaryota</taxon>
        <taxon>Metazoa</taxon>
        <taxon>Cnidaria</taxon>
        <taxon>Anthozoa</taxon>
        <taxon>Hexacorallia</taxon>
        <taxon>Scleractinia</taxon>
        <taxon>Astrocoeniina</taxon>
        <taxon>Pocilloporidae</taxon>
        <taxon>Stylophora</taxon>
    </lineage>
</organism>
<keyword evidence="2" id="KW-0732">Signal</keyword>
<dbReference type="PROSITE" id="PS50853">
    <property type="entry name" value="FN3"/>
    <property type="match status" value="1"/>
</dbReference>
<feature type="signal peptide" evidence="2">
    <location>
        <begin position="1"/>
        <end position="23"/>
    </location>
</feature>
<keyword evidence="1" id="KW-0472">Membrane</keyword>
<evidence type="ECO:0000256" key="2">
    <source>
        <dbReference type="SAM" id="SignalP"/>
    </source>
</evidence>
<comment type="caution">
    <text evidence="5">The sequence shown here is derived from an EMBL/GenBank/DDBJ whole genome shotgun (WGS) entry which is preliminary data.</text>
</comment>
<gene>
    <name evidence="5" type="ORF">AWC38_SpisGene4976</name>
</gene>
<dbReference type="SUPFAM" id="SSF49265">
    <property type="entry name" value="Fibronectin type III"/>
    <property type="match status" value="1"/>
</dbReference>
<dbReference type="PROSITE" id="PS50835">
    <property type="entry name" value="IG_LIKE"/>
    <property type="match status" value="1"/>
</dbReference>
<dbReference type="InterPro" id="IPR007110">
    <property type="entry name" value="Ig-like_dom"/>
</dbReference>
<feature type="domain" description="Ig-like" evidence="3">
    <location>
        <begin position="32"/>
        <end position="109"/>
    </location>
</feature>
<evidence type="ECO:0000259" key="3">
    <source>
        <dbReference type="PROSITE" id="PS50835"/>
    </source>
</evidence>
<dbReference type="InterPro" id="IPR013783">
    <property type="entry name" value="Ig-like_fold"/>
</dbReference>
<sequence length="573" mass="64495">MLMRVPAGVFLCLLIGAIRNVNCLETKEGDAPSFHLNDFQNVIYIAKSNALELNCTVNTTLEKTSSEHFLAWQHNNTWIPSYFTCKIDNNTLQLRKNHIQFGDAGIFVCGMFSNTSKLPINTLHQVKVIVGVKPKRISEETVELVDNYGLPRPQVLSVQWRAQEVNVTYELFVSMHYDSSIWSCVYDSPVYCKKIPKSPDETLSCVVGKDILNNHDIPCKHKGVRCDIFCAKVISKNQFGTVETSKHWNLNHHEKCPPLENVAAVSTRDTFTLTWDRPRLVRSDIRLEYQISYNYTRVLTGQGIQYNKVVRDNTSFSDSVVPFARYIFQITCRMAADQDTKGPPVITEVRSEEGVPSEAPTRCQANNRLPHNVTIGFKVPPVNTWNGIPREFRISYGNTTKMVKTSLKKLQEGSNGSDSQEIIVNNLVPNRNYTVKVAICTAVDCRWASNEPLCIINSIPNEDVNTKVTKKPDPSSSTYNKLKVVAIIFGIIGGLGLACVFISYLLKKKRVRTRKNSLWTSVGPLFLNGHCGIYEYMSNETVNSTGDSELYDNINVPRQGIDFGVGHLPVSRI</sequence>
<dbReference type="Gene3D" id="2.60.40.10">
    <property type="entry name" value="Immunoglobulins"/>
    <property type="match status" value="2"/>
</dbReference>
<feature type="transmembrane region" description="Helical" evidence="1">
    <location>
        <begin position="484"/>
        <end position="506"/>
    </location>
</feature>
<feature type="chain" id="PRO_5013129389" evidence="2">
    <location>
        <begin position="24"/>
        <end position="573"/>
    </location>
</feature>
<proteinExistence type="predicted"/>
<accession>A0A2B4SME9</accession>
<dbReference type="InterPro" id="IPR003961">
    <property type="entry name" value="FN3_dom"/>
</dbReference>
<dbReference type="Proteomes" id="UP000225706">
    <property type="component" value="Unassembled WGS sequence"/>
</dbReference>
<evidence type="ECO:0000256" key="1">
    <source>
        <dbReference type="SAM" id="Phobius"/>
    </source>
</evidence>
<dbReference type="AlphaFoldDB" id="A0A2B4SME9"/>
<evidence type="ECO:0000313" key="5">
    <source>
        <dbReference type="EMBL" id="PFX30243.1"/>
    </source>
</evidence>
<dbReference type="InterPro" id="IPR036179">
    <property type="entry name" value="Ig-like_dom_sf"/>
</dbReference>
<evidence type="ECO:0000259" key="4">
    <source>
        <dbReference type="PROSITE" id="PS50853"/>
    </source>
</evidence>
<dbReference type="CDD" id="cd00063">
    <property type="entry name" value="FN3"/>
    <property type="match status" value="1"/>
</dbReference>
<dbReference type="OrthoDB" id="5976377at2759"/>
<keyword evidence="1" id="KW-1133">Transmembrane helix</keyword>
<protein>
    <submittedName>
        <fullName evidence="5">Uncharacterized protein</fullName>
    </submittedName>
</protein>
<dbReference type="InterPro" id="IPR036116">
    <property type="entry name" value="FN3_sf"/>
</dbReference>
<keyword evidence="6" id="KW-1185">Reference proteome</keyword>
<evidence type="ECO:0000313" key="6">
    <source>
        <dbReference type="Proteomes" id="UP000225706"/>
    </source>
</evidence>
<feature type="domain" description="Fibronectin type-III" evidence="4">
    <location>
        <begin position="359"/>
        <end position="461"/>
    </location>
</feature>
<dbReference type="EMBL" id="LSMT01000053">
    <property type="protein sequence ID" value="PFX30243.1"/>
    <property type="molecule type" value="Genomic_DNA"/>
</dbReference>
<reference evidence="6" key="1">
    <citation type="journal article" date="2017" name="bioRxiv">
        <title>Comparative analysis of the genomes of Stylophora pistillata and Acropora digitifera provides evidence for extensive differences between species of corals.</title>
        <authorList>
            <person name="Voolstra C.R."/>
            <person name="Li Y."/>
            <person name="Liew Y.J."/>
            <person name="Baumgarten S."/>
            <person name="Zoccola D."/>
            <person name="Flot J.-F."/>
            <person name="Tambutte S."/>
            <person name="Allemand D."/>
            <person name="Aranda M."/>
        </authorList>
    </citation>
    <scope>NUCLEOTIDE SEQUENCE [LARGE SCALE GENOMIC DNA]</scope>
</reference>